<gene>
    <name evidence="1" type="ORF">AN957_11210</name>
</gene>
<name>A0A0Q3QMZ5_9BACI</name>
<keyword evidence="2" id="KW-1185">Reference proteome</keyword>
<comment type="caution">
    <text evidence="1">The sequence shown here is derived from an EMBL/GenBank/DDBJ whole genome shotgun (WGS) entry which is preliminary data.</text>
</comment>
<proteinExistence type="predicted"/>
<protein>
    <submittedName>
        <fullName evidence="1">Uncharacterized protein</fullName>
    </submittedName>
</protein>
<dbReference type="RefSeq" id="WP_056684147.1">
    <property type="nucleotide sequence ID" value="NZ_LJIX01000006.1"/>
</dbReference>
<dbReference type="STRING" id="1637975.AN957_11210"/>
<sequence>MKLNRYPRPTEHYDKQLHQVDEQICALLKQRKELSNNNRINRRNNNTFELFISKQYDCWLKRAGGSIGHLTYHFIVSPTLPDDISEIDLVFKEYSDTIKDKPTGLEIVMNLE</sequence>
<organism evidence="1 2">
    <name type="scientific">Cytobacillus solani</name>
    <dbReference type="NCBI Taxonomy" id="1637975"/>
    <lineage>
        <taxon>Bacteria</taxon>
        <taxon>Bacillati</taxon>
        <taxon>Bacillota</taxon>
        <taxon>Bacilli</taxon>
        <taxon>Bacillales</taxon>
        <taxon>Bacillaceae</taxon>
        <taxon>Cytobacillus</taxon>
    </lineage>
</organism>
<evidence type="ECO:0000313" key="1">
    <source>
        <dbReference type="EMBL" id="KQL19094.1"/>
    </source>
</evidence>
<dbReference type="EMBL" id="LJIX01000006">
    <property type="protein sequence ID" value="KQL19094.1"/>
    <property type="molecule type" value="Genomic_DNA"/>
</dbReference>
<evidence type="ECO:0000313" key="2">
    <source>
        <dbReference type="Proteomes" id="UP000050996"/>
    </source>
</evidence>
<accession>A0A0Q3QMZ5</accession>
<dbReference type="Proteomes" id="UP000050996">
    <property type="component" value="Unassembled WGS sequence"/>
</dbReference>
<reference evidence="1 2" key="1">
    <citation type="submission" date="2015-09" db="EMBL/GenBank/DDBJ databases">
        <title>Genome sequencing project for genomic taxonomy and phylogenomics of Bacillus-like bacteria.</title>
        <authorList>
            <person name="Liu B."/>
            <person name="Wang J."/>
            <person name="Zhu Y."/>
            <person name="Liu G."/>
            <person name="Chen Q."/>
            <person name="Chen Z."/>
            <person name="Lan J."/>
            <person name="Che J."/>
            <person name="Ge C."/>
            <person name="Shi H."/>
            <person name="Pan Z."/>
            <person name="Liu X."/>
        </authorList>
    </citation>
    <scope>NUCLEOTIDE SEQUENCE [LARGE SCALE GENOMIC DNA]</scope>
    <source>
        <strain evidence="1 2">FJAT-18043</strain>
    </source>
</reference>
<dbReference type="AlphaFoldDB" id="A0A0Q3QMZ5"/>
<dbReference type="PATRIC" id="fig|1637975.4.peg.2036"/>